<keyword evidence="1" id="KW-0862">Zinc</keyword>
<dbReference type="AlphaFoldDB" id="A0A370NPU3"/>
<gene>
    <name evidence="3" type="ORF">DN412_25015</name>
</gene>
<protein>
    <recommendedName>
        <fullName evidence="2">SWIM-type domain-containing protein</fullName>
    </recommendedName>
</protein>
<feature type="domain" description="SWIM-type" evidence="2">
    <location>
        <begin position="57"/>
        <end position="95"/>
    </location>
</feature>
<reference evidence="4" key="1">
    <citation type="submission" date="2018-06" db="EMBL/GenBank/DDBJ databases">
        <authorList>
            <person name="Feng T."/>
            <person name="Jeon C.O."/>
        </authorList>
    </citation>
    <scope>NUCLEOTIDE SEQUENCE [LARGE SCALE GENOMIC DNA]</scope>
    <source>
        <strain evidence="4">S23</strain>
    </source>
</reference>
<keyword evidence="4" id="KW-1185">Reference proteome</keyword>
<dbReference type="Pfam" id="PF21810">
    <property type="entry name" value="DUF6880"/>
    <property type="match status" value="1"/>
</dbReference>
<name>A0A370NPU3_9BURK</name>
<dbReference type="GO" id="GO:0008270">
    <property type="term" value="F:zinc ion binding"/>
    <property type="evidence" value="ECO:0007669"/>
    <property type="project" value="UniProtKB-KW"/>
</dbReference>
<evidence type="ECO:0000313" key="4">
    <source>
        <dbReference type="Proteomes" id="UP000255165"/>
    </source>
</evidence>
<keyword evidence="1" id="KW-0479">Metal-binding</keyword>
<evidence type="ECO:0000259" key="2">
    <source>
        <dbReference type="PROSITE" id="PS50966"/>
    </source>
</evidence>
<evidence type="ECO:0000256" key="1">
    <source>
        <dbReference type="PROSITE-ProRule" id="PRU00325"/>
    </source>
</evidence>
<dbReference type="InterPro" id="IPR007527">
    <property type="entry name" value="Znf_SWIM"/>
</dbReference>
<dbReference type="RefSeq" id="WP_115214047.1">
    <property type="nucleotide sequence ID" value="NZ_QKWJ01000038.1"/>
</dbReference>
<sequence>MSESSKLVETLTLAEVQALADPKTFARGKAYFHDGAVSRLEEHEGALRANVRGTRSYRVELAVTDDGQLAYACNCPVGDVGVFCKHAVAVALSWLENSGAEVFHAEEITQEKTRKKRKTYAEVIREYVVTLGKDALQELLLEAVEHDLTLRDKLLLGARAAQASDLPSMKTAVRQATRISRPLDWREADAYGDSLMSLADMLRQRLAGPHAAQVVELSELAIAGAEKSLEQIDDSGGGVMPGILELASVHLDACQQTGPDPVKLAERLFRLQAEGGWDTFYDVLPAYAEPLGESGLRRYRQLVGESWDALPALAPGNEFRQSFDSRRMRLEHAMQALAELDGDVDALIRICSKDLSSQYRFLQVAEVCVKHGRLDEGLAWAERGLREVGGNVDLRLLDFCVDAYLHRGAFDQADALAWRRFAMRPRADAFPVLMKVATAIGKHDQTRERALNHLLALIKEEESTGKSKRDALQTPTRTELVKIFLSENKNDLAWDAFTGGLVSTLLWPQMAAVRGMTHPRDAIALYQRLLPVAVDSGARNARYDEALEIVRAIGSLRTKLKERAEFTRELEEIRETYRAKRNFIKLLATLS</sequence>
<organism evidence="3 4">
    <name type="scientific">Cupriavidus lacunae</name>
    <dbReference type="NCBI Taxonomy" id="2666307"/>
    <lineage>
        <taxon>Bacteria</taxon>
        <taxon>Pseudomonadati</taxon>
        <taxon>Pseudomonadota</taxon>
        <taxon>Betaproteobacteria</taxon>
        <taxon>Burkholderiales</taxon>
        <taxon>Burkholderiaceae</taxon>
        <taxon>Cupriavidus</taxon>
    </lineage>
</organism>
<proteinExistence type="predicted"/>
<dbReference type="EMBL" id="QKWJ01000038">
    <property type="protein sequence ID" value="RDK07591.1"/>
    <property type="molecule type" value="Genomic_DNA"/>
</dbReference>
<accession>A0A370NPU3</accession>
<dbReference type="Pfam" id="PF04434">
    <property type="entry name" value="SWIM"/>
    <property type="match status" value="1"/>
</dbReference>
<evidence type="ECO:0000313" key="3">
    <source>
        <dbReference type="EMBL" id="RDK07591.1"/>
    </source>
</evidence>
<keyword evidence="1" id="KW-0863">Zinc-finger</keyword>
<dbReference type="PROSITE" id="PS50966">
    <property type="entry name" value="ZF_SWIM"/>
    <property type="match status" value="1"/>
</dbReference>
<comment type="caution">
    <text evidence="3">The sequence shown here is derived from an EMBL/GenBank/DDBJ whole genome shotgun (WGS) entry which is preliminary data.</text>
</comment>
<dbReference type="Proteomes" id="UP000255165">
    <property type="component" value="Unassembled WGS sequence"/>
</dbReference>
<dbReference type="InterPro" id="IPR049245">
    <property type="entry name" value="DUF6880"/>
</dbReference>